<feature type="transmembrane region" description="Helical" evidence="1">
    <location>
        <begin position="173"/>
        <end position="191"/>
    </location>
</feature>
<accession>A0ABW2UTR2</accession>
<sequence>MDQSRQLKDGVILTAVYMILMLISGLVPVISVVAVFLLPVPFTVYASRYDWKPAIVMFFAAAALSVLLTSVFGLALAIVMGIGGIMAGIAIRRNLSAYETLSRGTIGFVLGLVLLFVFSQYALQTNLVTEINQMMQQSINASQDMMDEFGLVDLTEKQMDMVTDQLEMLRNLLPAWIAIGSLVLAWISQWVSYKVIDRLDSKALRFPPFRLLNLPVSLIWIYLVALILSLFDLDTSGMVFTAVNNVLMLTGIFMLLQGFSFIFFYAHEKHKSKALPIISIIVTVFLPFIFLFLIRLLGILDIGISLKDRISNDKT</sequence>
<evidence type="ECO:0000313" key="2">
    <source>
        <dbReference type="EMBL" id="MFC7746501.1"/>
    </source>
</evidence>
<reference evidence="3" key="1">
    <citation type="journal article" date="2019" name="Int. J. Syst. Evol. Microbiol.">
        <title>The Global Catalogue of Microorganisms (GCM) 10K type strain sequencing project: providing services to taxonomists for standard genome sequencing and annotation.</title>
        <authorList>
            <consortium name="The Broad Institute Genomics Platform"/>
            <consortium name="The Broad Institute Genome Sequencing Center for Infectious Disease"/>
            <person name="Wu L."/>
            <person name="Ma J."/>
        </authorList>
    </citation>
    <scope>NUCLEOTIDE SEQUENCE [LARGE SCALE GENOMIC DNA]</scope>
    <source>
        <strain evidence="3">JCM 30234</strain>
    </source>
</reference>
<feature type="transmembrane region" description="Helical" evidence="1">
    <location>
        <begin position="12"/>
        <end position="38"/>
    </location>
</feature>
<keyword evidence="3" id="KW-1185">Reference proteome</keyword>
<keyword evidence="1" id="KW-0812">Transmembrane</keyword>
<dbReference type="PANTHER" id="PTHR41324:SF1">
    <property type="entry name" value="DUF2232 DOMAIN-CONTAINING PROTEIN"/>
    <property type="match status" value="1"/>
</dbReference>
<dbReference type="Proteomes" id="UP001596620">
    <property type="component" value="Unassembled WGS sequence"/>
</dbReference>
<dbReference type="RefSeq" id="WP_382357992.1">
    <property type="nucleotide sequence ID" value="NZ_JBHTGR010000006.1"/>
</dbReference>
<feature type="transmembrane region" description="Helical" evidence="1">
    <location>
        <begin position="58"/>
        <end position="91"/>
    </location>
</feature>
<dbReference type="EMBL" id="JBHTGR010000006">
    <property type="protein sequence ID" value="MFC7746501.1"/>
    <property type="molecule type" value="Genomic_DNA"/>
</dbReference>
<dbReference type="InterPro" id="IPR018710">
    <property type="entry name" value="DUF2232"/>
</dbReference>
<feature type="transmembrane region" description="Helical" evidence="1">
    <location>
        <begin position="243"/>
        <end position="265"/>
    </location>
</feature>
<feature type="transmembrane region" description="Helical" evidence="1">
    <location>
        <begin position="277"/>
        <end position="300"/>
    </location>
</feature>
<feature type="transmembrane region" description="Helical" evidence="1">
    <location>
        <begin position="103"/>
        <end position="123"/>
    </location>
</feature>
<evidence type="ECO:0000256" key="1">
    <source>
        <dbReference type="SAM" id="Phobius"/>
    </source>
</evidence>
<feature type="transmembrane region" description="Helical" evidence="1">
    <location>
        <begin position="211"/>
        <end position="231"/>
    </location>
</feature>
<comment type="caution">
    <text evidence="2">The sequence shown here is derived from an EMBL/GenBank/DDBJ whole genome shotgun (WGS) entry which is preliminary data.</text>
</comment>
<gene>
    <name evidence="2" type="ORF">ACFQU8_04495</name>
</gene>
<dbReference type="PANTHER" id="PTHR41324">
    <property type="entry name" value="MEMBRANE PROTEIN-RELATED"/>
    <property type="match status" value="1"/>
</dbReference>
<keyword evidence="1" id="KW-1133">Transmembrane helix</keyword>
<organism evidence="2 3">
    <name type="scientific">Lentibacillus kimchii</name>
    <dbReference type="NCBI Taxonomy" id="1542911"/>
    <lineage>
        <taxon>Bacteria</taxon>
        <taxon>Bacillati</taxon>
        <taxon>Bacillota</taxon>
        <taxon>Bacilli</taxon>
        <taxon>Bacillales</taxon>
        <taxon>Bacillaceae</taxon>
        <taxon>Lentibacillus</taxon>
    </lineage>
</organism>
<name>A0ABW2UTR2_9BACI</name>
<protein>
    <submittedName>
        <fullName evidence="2">YybS family protein</fullName>
    </submittedName>
</protein>
<keyword evidence="1" id="KW-0472">Membrane</keyword>
<dbReference type="Pfam" id="PF09991">
    <property type="entry name" value="DUF2232"/>
    <property type="match status" value="1"/>
</dbReference>
<proteinExistence type="predicted"/>
<evidence type="ECO:0000313" key="3">
    <source>
        <dbReference type="Proteomes" id="UP001596620"/>
    </source>
</evidence>